<reference evidence="5 6" key="1">
    <citation type="submission" date="2015-11" db="EMBL/GenBank/DDBJ databases">
        <title>Genomic analysis of 38 Legionella species identifies large and diverse effector repertoires.</title>
        <authorList>
            <person name="Burstein D."/>
            <person name="Amaro F."/>
            <person name="Zusman T."/>
            <person name="Lifshitz Z."/>
            <person name="Cohen O."/>
            <person name="Gilbert J.A."/>
            <person name="Pupko T."/>
            <person name="Shuman H.A."/>
            <person name="Segal G."/>
        </authorList>
    </citation>
    <scope>NUCLEOTIDE SEQUENCE [LARGE SCALE GENOMIC DNA]</scope>
    <source>
        <strain evidence="5 6">Oak Ridge-10</strain>
    </source>
</reference>
<dbReference type="PANTHER" id="PTHR39455">
    <property type="entry name" value="CELL DIVISION PROTEIN ZAPD"/>
    <property type="match status" value="1"/>
</dbReference>
<evidence type="ECO:0000256" key="2">
    <source>
        <dbReference type="ARBA" id="ARBA00022618"/>
    </source>
</evidence>
<name>A0A0W0XFW8_9GAMM</name>
<dbReference type="Proteomes" id="UP000054858">
    <property type="component" value="Unassembled WGS sequence"/>
</dbReference>
<dbReference type="SUPFAM" id="SSF160950">
    <property type="entry name" value="YacF-like"/>
    <property type="match status" value="1"/>
</dbReference>
<organism evidence="5 6">
    <name type="scientific">Legionella oakridgensis</name>
    <dbReference type="NCBI Taxonomy" id="29423"/>
    <lineage>
        <taxon>Bacteria</taxon>
        <taxon>Pseudomonadati</taxon>
        <taxon>Pseudomonadota</taxon>
        <taxon>Gammaproteobacteria</taxon>
        <taxon>Legionellales</taxon>
        <taxon>Legionellaceae</taxon>
        <taxon>Legionella</taxon>
    </lineage>
</organism>
<dbReference type="GO" id="GO:0043093">
    <property type="term" value="P:FtsZ-dependent cytokinesis"/>
    <property type="evidence" value="ECO:0007669"/>
    <property type="project" value="TreeGrafter"/>
</dbReference>
<dbReference type="EMBL" id="LNYP01000008">
    <property type="protein sequence ID" value="KTD43477.1"/>
    <property type="molecule type" value="Genomic_DNA"/>
</dbReference>
<dbReference type="Gene3D" id="2.60.440.10">
    <property type="entry name" value="YacF-like domains"/>
    <property type="match status" value="1"/>
</dbReference>
<dbReference type="GO" id="GO:0032153">
    <property type="term" value="C:cell division site"/>
    <property type="evidence" value="ECO:0007669"/>
    <property type="project" value="TreeGrafter"/>
</dbReference>
<evidence type="ECO:0000256" key="3">
    <source>
        <dbReference type="ARBA" id="ARBA00023210"/>
    </source>
</evidence>
<dbReference type="PANTHER" id="PTHR39455:SF1">
    <property type="entry name" value="CELL DIVISION PROTEIN ZAPD"/>
    <property type="match status" value="1"/>
</dbReference>
<dbReference type="InterPro" id="IPR036268">
    <property type="entry name" value="ZapD_sf"/>
</dbReference>
<comment type="caution">
    <text evidence="5">The sequence shown here is derived from an EMBL/GenBank/DDBJ whole genome shotgun (WGS) entry which is preliminary data.</text>
</comment>
<accession>A0A0W0XFW8</accession>
<dbReference type="GO" id="GO:0000917">
    <property type="term" value="P:division septum assembly"/>
    <property type="evidence" value="ECO:0007669"/>
    <property type="project" value="UniProtKB-KW"/>
</dbReference>
<proteinExistence type="predicted"/>
<evidence type="ECO:0000313" key="5">
    <source>
        <dbReference type="EMBL" id="KTD43477.1"/>
    </source>
</evidence>
<keyword evidence="4" id="KW-0131">Cell cycle</keyword>
<protein>
    <submittedName>
        <fullName evidence="5">Cell division protein ZapD</fullName>
    </submittedName>
</protein>
<evidence type="ECO:0000256" key="1">
    <source>
        <dbReference type="ARBA" id="ARBA00022490"/>
    </source>
</evidence>
<gene>
    <name evidence="5" type="primary">zapD</name>
    <name evidence="5" type="ORF">Loak_0652</name>
</gene>
<dbReference type="AlphaFoldDB" id="A0A0W0XFW8"/>
<dbReference type="InterPro" id="IPR009777">
    <property type="entry name" value="ZapD"/>
</dbReference>
<keyword evidence="1" id="KW-0963">Cytoplasm</keyword>
<dbReference type="Gene3D" id="1.10.3900.10">
    <property type="entry name" value="YacF-like"/>
    <property type="match status" value="1"/>
</dbReference>
<evidence type="ECO:0000313" key="6">
    <source>
        <dbReference type="Proteomes" id="UP000054858"/>
    </source>
</evidence>
<dbReference type="RefSeq" id="WP_035894702.1">
    <property type="nucleotide sequence ID" value="NZ_LCUA01000005.1"/>
</dbReference>
<evidence type="ECO:0000256" key="4">
    <source>
        <dbReference type="ARBA" id="ARBA00023306"/>
    </source>
</evidence>
<dbReference type="Pfam" id="PF07072">
    <property type="entry name" value="ZapD"/>
    <property type="match status" value="1"/>
</dbReference>
<dbReference type="InterPro" id="IPR027462">
    <property type="entry name" value="ZapD_C"/>
</dbReference>
<dbReference type="PATRIC" id="fig|29423.5.peg.679"/>
<keyword evidence="3" id="KW-0717">Septation</keyword>
<keyword evidence="2 5" id="KW-0132">Cell division</keyword>
<sequence length="248" mass="28588">MHHDTITFQLATHFLSKVALRLECLFLTINQACEETHPVIHHYALKNIIEVIKLIEKPELKSRFLKELMRIEHILNKAEIIISNSLYANLFVQIQFLSHAAGRFGENIHSDPFLQSIRLAQAGEHNDCELHSPQLLMWLENEPKKRQYDLNAWLKQLQSLSDTVSIYLALLRNTAEFDKIDMLSGFYQRSLPSKTSCHLILLRMDKDCGIVPQMQLGHHGLSLRLCEAKSMNEVRHTNTAIDLAICQL</sequence>